<feature type="transmembrane region" description="Helical" evidence="15">
    <location>
        <begin position="71"/>
        <end position="92"/>
    </location>
</feature>
<dbReference type="GO" id="GO:0015293">
    <property type="term" value="F:symporter activity"/>
    <property type="evidence" value="ECO:0007669"/>
    <property type="project" value="UniProtKB-KW"/>
</dbReference>
<keyword evidence="9" id="KW-0406">Ion transport</keyword>
<gene>
    <name evidence="16" type="ORF">GPLA_0746</name>
</gene>
<dbReference type="Proteomes" id="UP000006322">
    <property type="component" value="Unassembled WGS sequence"/>
</dbReference>
<feature type="transmembrane region" description="Helical" evidence="15">
    <location>
        <begin position="6"/>
        <end position="23"/>
    </location>
</feature>
<evidence type="ECO:0000256" key="14">
    <source>
        <dbReference type="RuleBase" id="RU362091"/>
    </source>
</evidence>
<evidence type="ECO:0000313" key="17">
    <source>
        <dbReference type="Proteomes" id="UP000006322"/>
    </source>
</evidence>
<dbReference type="InterPro" id="IPR051163">
    <property type="entry name" value="Sodium:Solute_Symporter_SSF"/>
</dbReference>
<feature type="transmembrane region" description="Helical" evidence="15">
    <location>
        <begin position="150"/>
        <end position="174"/>
    </location>
</feature>
<dbReference type="Pfam" id="PF00474">
    <property type="entry name" value="SSF"/>
    <property type="match status" value="1"/>
</dbReference>
<sequence>MGILDITVAGVFTLLIVLLGLQFKSGQGDSKTFFAGGGQVPWWISGLSLFMSFFSVGTFVVWGAIAYSDGLVSVSIQMTMAISGFIIALFIAPAWNRQRVLTAAQFITRRVGLPTQKFYSATFLVMNLFTAGAFLYPVGKIIEVTTGINLNLAIVMLGAFIILYTSVGGLWAVLTTDVLQFIVLTAAVLLIIPLSIDAAGGLNSFVDSVPDDFFNLANDKYSAGFLVAFLIYNTLFIGGNWAYVQRYTSVPSAQDAKKVGWLFGCLYLVAPIIWMLPPMLYRSIEPGLIAPDTENAYLLMSQQVLPTGLLGLVIGAMVFATASSVNTTINIAAGVFTNDVYPNLVKSQRLKPMLIARLSSATFGILAILVAMSVQSMGGIVNVVLSVAALTGAPLYLPPLWALFSKYQTGFSLVTVTISSLVINLSLKFLLGPLFDMELSTAQEMICGVFIPGAFLLVFECTYRLKTPLSILNSVNPARPEVTDERFIKNATPENTHALRVISVGILSIGFIILCLGFLTEGGRFETLTVGIIVFLVGVLVSRKARTASFSSQQQN</sequence>
<evidence type="ECO:0000256" key="4">
    <source>
        <dbReference type="ARBA" id="ARBA00022475"/>
    </source>
</evidence>
<keyword evidence="4" id="KW-1003">Cell membrane</keyword>
<dbReference type="GO" id="GO:0015075">
    <property type="term" value="F:monoatomic ion transmembrane transporter activity"/>
    <property type="evidence" value="ECO:0007669"/>
    <property type="project" value="UniProtKB-ARBA"/>
</dbReference>
<evidence type="ECO:0000256" key="6">
    <source>
        <dbReference type="ARBA" id="ARBA00022847"/>
    </source>
</evidence>
<name>K6ZMX0_9ALTE</name>
<proteinExistence type="inferred from homology"/>
<dbReference type="GO" id="GO:0006814">
    <property type="term" value="P:sodium ion transport"/>
    <property type="evidence" value="ECO:0007669"/>
    <property type="project" value="UniProtKB-KW"/>
</dbReference>
<keyword evidence="10 15" id="KW-0472">Membrane</keyword>
<feature type="transmembrane region" description="Helical" evidence="15">
    <location>
        <begin position="181"/>
        <end position="201"/>
    </location>
</feature>
<dbReference type="OrthoDB" id="9803348at2"/>
<comment type="caution">
    <text evidence="16">The sequence shown here is derived from an EMBL/GenBank/DDBJ whole genome shotgun (WGS) entry which is preliminary data.</text>
</comment>
<dbReference type="InterPro" id="IPR018212">
    <property type="entry name" value="Na/solute_symporter_CS"/>
</dbReference>
<feature type="transmembrane region" description="Helical" evidence="15">
    <location>
        <begin position="118"/>
        <end position="138"/>
    </location>
</feature>
<evidence type="ECO:0000256" key="11">
    <source>
        <dbReference type="ARBA" id="ARBA00023180"/>
    </source>
</evidence>
<reference evidence="17" key="1">
    <citation type="journal article" date="2014" name="Environ. Microbiol.">
        <title>Comparative genomics of the marine bacterial genus Glaciecola reveals the high degree of genomic diversity and genomic characteristic for cold adaptation.</title>
        <authorList>
            <person name="Qin Q.L."/>
            <person name="Xie B.B."/>
            <person name="Yu Y."/>
            <person name="Shu Y.L."/>
            <person name="Rong J.C."/>
            <person name="Zhang Y.J."/>
            <person name="Zhao D.L."/>
            <person name="Chen X.L."/>
            <person name="Zhang X.Y."/>
            <person name="Chen B."/>
            <person name="Zhou B.C."/>
            <person name="Zhang Y.Z."/>
        </authorList>
    </citation>
    <scope>NUCLEOTIDE SEQUENCE [LARGE SCALE GENOMIC DNA]</scope>
    <source>
        <strain evidence="17">LMG 21857</strain>
    </source>
</reference>
<keyword evidence="11" id="KW-0325">Glycoprotein</keyword>
<dbReference type="RefSeq" id="WP_007103466.1">
    <property type="nucleotide sequence ID" value="NZ_BAER01000017.1"/>
</dbReference>
<feature type="transmembrane region" description="Helical" evidence="15">
    <location>
        <begin position="525"/>
        <end position="542"/>
    </location>
</feature>
<dbReference type="GO" id="GO:0005886">
    <property type="term" value="C:plasma membrane"/>
    <property type="evidence" value="ECO:0007669"/>
    <property type="project" value="UniProtKB-SubCell"/>
</dbReference>
<evidence type="ECO:0000256" key="3">
    <source>
        <dbReference type="ARBA" id="ARBA00022448"/>
    </source>
</evidence>
<dbReference type="AlphaFoldDB" id="K6ZMX0"/>
<evidence type="ECO:0000256" key="10">
    <source>
        <dbReference type="ARBA" id="ARBA00023136"/>
    </source>
</evidence>
<keyword evidence="8" id="KW-0915">Sodium</keyword>
<evidence type="ECO:0000256" key="1">
    <source>
        <dbReference type="ARBA" id="ARBA00004651"/>
    </source>
</evidence>
<dbReference type="InterPro" id="IPR001734">
    <property type="entry name" value="Na/solute_symporter"/>
</dbReference>
<feature type="transmembrane region" description="Helical" evidence="15">
    <location>
        <begin position="309"/>
        <end position="333"/>
    </location>
</feature>
<keyword evidence="7 15" id="KW-1133">Transmembrane helix</keyword>
<comment type="similarity">
    <text evidence="2 14">Belongs to the sodium:solute symporter (SSF) (TC 2.A.21) family.</text>
</comment>
<dbReference type="InterPro" id="IPR038377">
    <property type="entry name" value="Na/Glc_symporter_sf"/>
</dbReference>
<feature type="transmembrane region" description="Helical" evidence="15">
    <location>
        <begin position="380"/>
        <end position="404"/>
    </location>
</feature>
<keyword evidence="17" id="KW-1185">Reference proteome</keyword>
<keyword evidence="6" id="KW-0769">Symport</keyword>
<keyword evidence="3" id="KW-0813">Transport</keyword>
<dbReference type="PANTHER" id="PTHR42985:SF40">
    <property type="entry name" value="LD47995P-RELATED"/>
    <property type="match status" value="1"/>
</dbReference>
<feature type="transmembrane region" description="Helical" evidence="15">
    <location>
        <begin position="221"/>
        <end position="238"/>
    </location>
</feature>
<dbReference type="PROSITE" id="PS00456">
    <property type="entry name" value="NA_SOLUT_SYMP_1"/>
    <property type="match status" value="1"/>
</dbReference>
<evidence type="ECO:0000313" key="16">
    <source>
        <dbReference type="EMBL" id="GAC31662.1"/>
    </source>
</evidence>
<evidence type="ECO:0000256" key="15">
    <source>
        <dbReference type="SAM" id="Phobius"/>
    </source>
</evidence>
<protein>
    <submittedName>
        <fullName evidence="16">Solute:Na+ symporter, SSS family</fullName>
    </submittedName>
</protein>
<dbReference type="EMBL" id="BAER01000017">
    <property type="protein sequence ID" value="GAC31662.1"/>
    <property type="molecule type" value="Genomic_DNA"/>
</dbReference>
<dbReference type="CDD" id="cd11477">
    <property type="entry name" value="SLC5sbd_u1"/>
    <property type="match status" value="1"/>
</dbReference>
<feature type="transmembrane region" description="Helical" evidence="15">
    <location>
        <begin position="354"/>
        <end position="374"/>
    </location>
</feature>
<dbReference type="PANTHER" id="PTHR42985">
    <property type="entry name" value="SODIUM-COUPLED MONOCARBOXYLATE TRANSPORTER"/>
    <property type="match status" value="1"/>
</dbReference>
<organism evidence="16 17">
    <name type="scientific">Paraglaciecola polaris LMG 21857</name>
    <dbReference type="NCBI Taxonomy" id="1129793"/>
    <lineage>
        <taxon>Bacteria</taxon>
        <taxon>Pseudomonadati</taxon>
        <taxon>Pseudomonadota</taxon>
        <taxon>Gammaproteobacteria</taxon>
        <taxon>Alteromonadales</taxon>
        <taxon>Alteromonadaceae</taxon>
        <taxon>Paraglaciecola</taxon>
    </lineage>
</organism>
<feature type="transmembrane region" description="Helical" evidence="15">
    <location>
        <begin position="259"/>
        <end position="276"/>
    </location>
</feature>
<evidence type="ECO:0000256" key="7">
    <source>
        <dbReference type="ARBA" id="ARBA00022989"/>
    </source>
</evidence>
<evidence type="ECO:0000256" key="12">
    <source>
        <dbReference type="ARBA" id="ARBA00023201"/>
    </source>
</evidence>
<feature type="transmembrane region" description="Helical" evidence="15">
    <location>
        <begin position="43"/>
        <end position="65"/>
    </location>
</feature>
<comment type="catalytic activity">
    <reaction evidence="13">
        <text>iodide(out) + 2 Na(+)(out) = iodide(in) + 2 Na(+)(in)</text>
        <dbReference type="Rhea" id="RHEA:71207"/>
        <dbReference type="ChEBI" id="CHEBI:16382"/>
        <dbReference type="ChEBI" id="CHEBI:29101"/>
    </reaction>
</comment>
<feature type="transmembrane region" description="Helical" evidence="15">
    <location>
        <begin position="411"/>
        <end position="435"/>
    </location>
</feature>
<evidence type="ECO:0000256" key="8">
    <source>
        <dbReference type="ARBA" id="ARBA00023053"/>
    </source>
</evidence>
<feature type="transmembrane region" description="Helical" evidence="15">
    <location>
        <begin position="441"/>
        <end position="459"/>
    </location>
</feature>
<comment type="subcellular location">
    <subcellularLocation>
        <location evidence="1">Cell membrane</location>
        <topology evidence="1">Multi-pass membrane protein</topology>
    </subcellularLocation>
</comment>
<accession>K6ZMX0</accession>
<keyword evidence="5 15" id="KW-0812">Transmembrane</keyword>
<dbReference type="Gene3D" id="1.20.1730.10">
    <property type="entry name" value="Sodium/glucose cotransporter"/>
    <property type="match status" value="1"/>
</dbReference>
<feature type="transmembrane region" description="Helical" evidence="15">
    <location>
        <begin position="498"/>
        <end position="519"/>
    </location>
</feature>
<dbReference type="GO" id="GO:0098660">
    <property type="term" value="P:inorganic ion transmembrane transport"/>
    <property type="evidence" value="ECO:0007669"/>
    <property type="project" value="UniProtKB-ARBA"/>
</dbReference>
<dbReference type="STRING" id="1129793.GPLA_0746"/>
<dbReference type="PROSITE" id="PS50283">
    <property type="entry name" value="NA_SOLUT_SYMP_3"/>
    <property type="match status" value="1"/>
</dbReference>
<evidence type="ECO:0000256" key="9">
    <source>
        <dbReference type="ARBA" id="ARBA00023065"/>
    </source>
</evidence>
<evidence type="ECO:0000256" key="2">
    <source>
        <dbReference type="ARBA" id="ARBA00006434"/>
    </source>
</evidence>
<evidence type="ECO:0000256" key="5">
    <source>
        <dbReference type="ARBA" id="ARBA00022692"/>
    </source>
</evidence>
<evidence type="ECO:0000256" key="13">
    <source>
        <dbReference type="ARBA" id="ARBA00036099"/>
    </source>
</evidence>
<keyword evidence="12" id="KW-0739">Sodium transport</keyword>